<feature type="region of interest" description="Disordered" evidence="1">
    <location>
        <begin position="172"/>
        <end position="232"/>
    </location>
</feature>
<keyword evidence="2" id="KW-0472">Membrane</keyword>
<dbReference type="PANTHER" id="PTHR24637:SF388">
    <property type="entry name" value="NEMATODE CUTICLE COLLAGEN N-TERMINAL DOMAIN-CONTAINING PROTEIN"/>
    <property type="match status" value="1"/>
</dbReference>
<dbReference type="EMBL" id="BAAANN010000013">
    <property type="protein sequence ID" value="GAA1961798.1"/>
    <property type="molecule type" value="Genomic_DNA"/>
</dbReference>
<dbReference type="Proteomes" id="UP001501116">
    <property type="component" value="Unassembled WGS sequence"/>
</dbReference>
<dbReference type="Pfam" id="PF01391">
    <property type="entry name" value="Collagen"/>
    <property type="match status" value="1"/>
</dbReference>
<evidence type="ECO:0000313" key="3">
    <source>
        <dbReference type="EMBL" id="GAA1961798.1"/>
    </source>
</evidence>
<evidence type="ECO:0000256" key="2">
    <source>
        <dbReference type="SAM" id="Phobius"/>
    </source>
</evidence>
<reference evidence="3 4" key="1">
    <citation type="journal article" date="2019" name="Int. J. Syst. Evol. Microbiol.">
        <title>The Global Catalogue of Microorganisms (GCM) 10K type strain sequencing project: providing services to taxonomists for standard genome sequencing and annotation.</title>
        <authorList>
            <consortium name="The Broad Institute Genomics Platform"/>
            <consortium name="The Broad Institute Genome Sequencing Center for Infectious Disease"/>
            <person name="Wu L."/>
            <person name="Ma J."/>
        </authorList>
    </citation>
    <scope>NUCLEOTIDE SEQUENCE [LARGE SCALE GENOMIC DNA]</scope>
    <source>
        <strain evidence="3 4">JCM 14545</strain>
    </source>
</reference>
<feature type="compositionally biased region" description="Gly residues" evidence="1">
    <location>
        <begin position="192"/>
        <end position="201"/>
    </location>
</feature>
<evidence type="ECO:0008006" key="5">
    <source>
        <dbReference type="Google" id="ProtNLM"/>
    </source>
</evidence>
<comment type="caution">
    <text evidence="3">The sequence shown here is derived from an EMBL/GenBank/DDBJ whole genome shotgun (WGS) entry which is preliminary data.</text>
</comment>
<accession>A0ABN2R149</accession>
<feature type="compositionally biased region" description="Low complexity" evidence="1">
    <location>
        <begin position="202"/>
        <end position="217"/>
    </location>
</feature>
<proteinExistence type="predicted"/>
<organism evidence="3 4">
    <name type="scientific">Amycolatopsis minnesotensis</name>
    <dbReference type="NCBI Taxonomy" id="337894"/>
    <lineage>
        <taxon>Bacteria</taxon>
        <taxon>Bacillati</taxon>
        <taxon>Actinomycetota</taxon>
        <taxon>Actinomycetes</taxon>
        <taxon>Pseudonocardiales</taxon>
        <taxon>Pseudonocardiaceae</taxon>
        <taxon>Amycolatopsis</taxon>
    </lineage>
</organism>
<name>A0ABN2R149_9PSEU</name>
<dbReference type="PANTHER" id="PTHR24637">
    <property type="entry name" value="COLLAGEN"/>
    <property type="match status" value="1"/>
</dbReference>
<evidence type="ECO:0000313" key="4">
    <source>
        <dbReference type="Proteomes" id="UP001501116"/>
    </source>
</evidence>
<keyword evidence="2" id="KW-1133">Transmembrane helix</keyword>
<protein>
    <recommendedName>
        <fullName evidence="5">Collagen triple helix repeat protein</fullName>
    </recommendedName>
</protein>
<dbReference type="InterPro" id="IPR008160">
    <property type="entry name" value="Collagen"/>
</dbReference>
<keyword evidence="4" id="KW-1185">Reference proteome</keyword>
<feature type="region of interest" description="Disordered" evidence="1">
    <location>
        <begin position="83"/>
        <end position="118"/>
    </location>
</feature>
<feature type="transmembrane region" description="Helical" evidence="2">
    <location>
        <begin position="42"/>
        <end position="69"/>
    </location>
</feature>
<feature type="compositionally biased region" description="Low complexity" evidence="1">
    <location>
        <begin position="180"/>
        <end position="191"/>
    </location>
</feature>
<feature type="compositionally biased region" description="Pro residues" evidence="1">
    <location>
        <begin position="218"/>
        <end position="229"/>
    </location>
</feature>
<dbReference type="RefSeq" id="WP_344419509.1">
    <property type="nucleotide sequence ID" value="NZ_BAAANN010000013.1"/>
</dbReference>
<gene>
    <name evidence="3" type="ORF">GCM10009754_36080</name>
</gene>
<sequence length="295" mass="29795">MSDDDPASIPDSLSEIRRGMHAAVEEAPRQAREVARHEIRRWWVWAILGVFLVALVVGSAAGIGVLQLYGRQASTDAAVDELRRQAETSKTSGDAANGELLRRGQAPVPIPQPGTGDDSQVLVASAAARVLASMPTTRPSAEQLGQAVAAYITRNPVGPTPQQISTGIAAYLATSPPPSGQAGPTGPSGQPGTPGGPGQPGQAGQPGEPGPEGAAGQPGPPGPAGPPGETPTAQQIQDAFAAYLKDNPAALCPQGGVFTQLRVLTADGGTADTWQCVLTTSPPSPPSTSSAPPGN</sequence>
<dbReference type="Gene3D" id="1.20.5.320">
    <property type="entry name" value="6-Phosphogluconate Dehydrogenase, domain 3"/>
    <property type="match status" value="1"/>
</dbReference>
<keyword evidence="2" id="KW-0812">Transmembrane</keyword>
<evidence type="ECO:0000256" key="1">
    <source>
        <dbReference type="SAM" id="MobiDB-lite"/>
    </source>
</evidence>